<dbReference type="Proteomes" id="UP000646548">
    <property type="component" value="Unassembled WGS sequence"/>
</dbReference>
<keyword evidence="11" id="KW-0812">Transmembrane</keyword>
<feature type="domain" description="UPAR/Ly6" evidence="12">
    <location>
        <begin position="75"/>
        <end position="157"/>
    </location>
</feature>
<evidence type="ECO:0000256" key="3">
    <source>
        <dbReference type="ARBA" id="ARBA00022622"/>
    </source>
</evidence>
<dbReference type="SUPFAM" id="SSF57302">
    <property type="entry name" value="Snake toxin-like"/>
    <property type="match status" value="1"/>
</dbReference>
<dbReference type="Gene3D" id="2.10.60.10">
    <property type="entry name" value="CD59"/>
    <property type="match status" value="1"/>
</dbReference>
<evidence type="ECO:0000256" key="6">
    <source>
        <dbReference type="ARBA" id="ARBA00023157"/>
    </source>
</evidence>
<evidence type="ECO:0000256" key="2">
    <source>
        <dbReference type="ARBA" id="ARBA00022475"/>
    </source>
</evidence>
<dbReference type="PANTHER" id="PTHR47613">
    <property type="entry name" value="SPERM ACROSOME MEMBRANE-ASSOCIATED PROTEIN 4"/>
    <property type="match status" value="1"/>
</dbReference>
<evidence type="ECO:0000256" key="5">
    <source>
        <dbReference type="ARBA" id="ARBA00023136"/>
    </source>
</evidence>
<keyword evidence="8" id="KW-0449">Lipoprotein</keyword>
<dbReference type="PANTHER" id="PTHR47613:SF1">
    <property type="entry name" value="SPERM ACROSOME MEMBRANE-ASSOCIATED PROTEIN 4"/>
    <property type="match status" value="1"/>
</dbReference>
<proteinExistence type="inferred from homology"/>
<evidence type="ECO:0000256" key="10">
    <source>
        <dbReference type="SAM" id="MobiDB-lite"/>
    </source>
</evidence>
<dbReference type="AlphaFoldDB" id="A0A834FJJ0"/>
<evidence type="ECO:0000256" key="8">
    <source>
        <dbReference type="ARBA" id="ARBA00023288"/>
    </source>
</evidence>
<keyword evidence="6" id="KW-1015">Disulfide bond</keyword>
<evidence type="ECO:0000256" key="11">
    <source>
        <dbReference type="SAM" id="Phobius"/>
    </source>
</evidence>
<reference evidence="13" key="1">
    <citation type="journal article" name="BMC Genomics">
        <title>Long-read sequencing and de novo genome assembly of marine medaka (Oryzias melastigma).</title>
        <authorList>
            <person name="Liang P."/>
            <person name="Saqib H.S.A."/>
            <person name="Ni X."/>
            <person name="Shen Y."/>
        </authorList>
    </citation>
    <scope>NUCLEOTIDE SEQUENCE</scope>
    <source>
        <strain evidence="13">Bigg-433</strain>
    </source>
</reference>
<dbReference type="EMBL" id="WKFB01000111">
    <property type="protein sequence ID" value="KAF6735329.1"/>
    <property type="molecule type" value="Genomic_DNA"/>
</dbReference>
<dbReference type="InterPro" id="IPR045860">
    <property type="entry name" value="Snake_toxin-like_sf"/>
</dbReference>
<evidence type="ECO:0000256" key="9">
    <source>
        <dbReference type="ARBA" id="ARBA00029446"/>
    </source>
</evidence>
<dbReference type="GO" id="GO:0005886">
    <property type="term" value="C:plasma membrane"/>
    <property type="evidence" value="ECO:0007669"/>
    <property type="project" value="UniProtKB-SubCell"/>
</dbReference>
<evidence type="ECO:0000256" key="7">
    <source>
        <dbReference type="ARBA" id="ARBA00023180"/>
    </source>
</evidence>
<feature type="transmembrane region" description="Helical" evidence="11">
    <location>
        <begin position="161"/>
        <end position="179"/>
    </location>
</feature>
<evidence type="ECO:0000313" key="14">
    <source>
        <dbReference type="Proteomes" id="UP000646548"/>
    </source>
</evidence>
<comment type="subcellular location">
    <subcellularLocation>
        <location evidence="1">Cell membrane</location>
        <topology evidence="1">Lipid-anchor</topology>
        <topology evidence="1">GPI-anchor</topology>
    </subcellularLocation>
</comment>
<keyword evidence="11" id="KW-1133">Transmembrane helix</keyword>
<keyword evidence="7" id="KW-0325">Glycoprotein</keyword>
<feature type="region of interest" description="Disordered" evidence="10">
    <location>
        <begin position="1"/>
        <end position="24"/>
    </location>
</feature>
<dbReference type="GO" id="GO:0098552">
    <property type="term" value="C:side of membrane"/>
    <property type="evidence" value="ECO:0007669"/>
    <property type="project" value="UniProtKB-KW"/>
</dbReference>
<keyword evidence="4" id="KW-0732">Signal</keyword>
<sequence>MQRAQTGLKSTICPPRTFSSNKTSPEKLHLSGCSHSGLEDAVLKCLKRLWRFSSVMRRLELLIGLLCCFPSAACLRCYSCVFPAISPLDCLEFPLECPAGQRCLSSEATGNQGPLHLTIYEKSCANPSQCGRSGQKYSAGVVFNYTNDCCDTDLCNRAGPAAALAWGVWLLAAAAALLLP</sequence>
<dbReference type="InterPro" id="IPR046354">
    <property type="entry name" value="SPACA4/Bouncer"/>
</dbReference>
<organism evidence="13 14">
    <name type="scientific">Oryzias melastigma</name>
    <name type="common">Marine medaka</name>
    <dbReference type="NCBI Taxonomy" id="30732"/>
    <lineage>
        <taxon>Eukaryota</taxon>
        <taxon>Metazoa</taxon>
        <taxon>Chordata</taxon>
        <taxon>Craniata</taxon>
        <taxon>Vertebrata</taxon>
        <taxon>Euteleostomi</taxon>
        <taxon>Actinopterygii</taxon>
        <taxon>Neopterygii</taxon>
        <taxon>Teleostei</taxon>
        <taxon>Neoteleostei</taxon>
        <taxon>Acanthomorphata</taxon>
        <taxon>Ovalentaria</taxon>
        <taxon>Atherinomorphae</taxon>
        <taxon>Beloniformes</taxon>
        <taxon>Adrianichthyidae</taxon>
        <taxon>Oryziinae</taxon>
        <taxon>Oryzias</taxon>
    </lineage>
</organism>
<keyword evidence="5 11" id="KW-0472">Membrane</keyword>
<comment type="similarity">
    <text evidence="9">Belongs to the SPACA4/bouncer family.</text>
</comment>
<dbReference type="InterPro" id="IPR016054">
    <property type="entry name" value="LY6_UPA_recep-like"/>
</dbReference>
<evidence type="ECO:0000259" key="12">
    <source>
        <dbReference type="Pfam" id="PF00021"/>
    </source>
</evidence>
<comment type="caution">
    <text evidence="13">The sequence shown here is derived from an EMBL/GenBank/DDBJ whole genome shotgun (WGS) entry which is preliminary data.</text>
</comment>
<protein>
    <recommendedName>
        <fullName evidence="12">UPAR/Ly6 domain-containing protein</fullName>
    </recommendedName>
</protein>
<keyword evidence="2" id="KW-1003">Cell membrane</keyword>
<dbReference type="Pfam" id="PF00021">
    <property type="entry name" value="UPAR_LY6"/>
    <property type="match status" value="1"/>
</dbReference>
<evidence type="ECO:0000313" key="13">
    <source>
        <dbReference type="EMBL" id="KAF6735329.1"/>
    </source>
</evidence>
<gene>
    <name evidence="13" type="ORF">FQA47_014256</name>
</gene>
<evidence type="ECO:0000256" key="1">
    <source>
        <dbReference type="ARBA" id="ARBA00004609"/>
    </source>
</evidence>
<name>A0A834FJJ0_ORYME</name>
<evidence type="ECO:0000256" key="4">
    <source>
        <dbReference type="ARBA" id="ARBA00022729"/>
    </source>
</evidence>
<keyword evidence="3" id="KW-0336">GPI-anchor</keyword>
<dbReference type="GO" id="GO:0035036">
    <property type="term" value="P:sperm-egg recognition"/>
    <property type="evidence" value="ECO:0007669"/>
    <property type="project" value="TreeGrafter"/>
</dbReference>
<accession>A0A834FJJ0</accession>